<dbReference type="PANTHER" id="PTHR34475:SF1">
    <property type="entry name" value="CYTOSKELETON PROTEIN RODZ"/>
    <property type="match status" value="1"/>
</dbReference>
<dbReference type="EMBL" id="RYYR01000005">
    <property type="protein sequence ID" value="RUL55189.1"/>
    <property type="molecule type" value="Genomic_DNA"/>
</dbReference>
<sequence>MTELGTRLKEARLTKGYSLDDLQEITKIQKRYLVGIEEGNYSIMPGSFYVRAFIKQYAEAVGLDADEILEEFKKELPNQPTEEVAQSISQSPTRRKLNTRSTNRLLETMPKIIVALFIVVIIAAIWFLFQQKVSDEPDQVEDDVSQVEYEQTPVKPVENDETKPEDTDAANEDAAEETPEEDVVEDEEPEVTQTLSAGQVQGETTTYELSGAEQLSIRVEVTGQTWVGVRNATGDEQVQDRVYNAGEVVEHDSTANGYARIRLGNSNNAKVFVNGEQIQYAQTITTQNIIITLQQEQ</sequence>
<dbReference type="GO" id="GO:0003677">
    <property type="term" value="F:DNA binding"/>
    <property type="evidence" value="ECO:0007669"/>
    <property type="project" value="InterPro"/>
</dbReference>
<protein>
    <submittedName>
        <fullName evidence="4">Helix-turn-helix domain-containing protein</fullName>
    </submittedName>
</protein>
<keyword evidence="2" id="KW-1133">Transmembrane helix</keyword>
<name>A0A3S0P9E4_9BACI</name>
<dbReference type="Pfam" id="PF13464">
    <property type="entry name" value="RodZ_C"/>
    <property type="match status" value="1"/>
</dbReference>
<feature type="domain" description="HTH cro/C1-type" evidence="3">
    <location>
        <begin position="7"/>
        <end position="68"/>
    </location>
</feature>
<accession>A0A3S0P9E4</accession>
<evidence type="ECO:0000313" key="4">
    <source>
        <dbReference type="EMBL" id="RUL55189.1"/>
    </source>
</evidence>
<evidence type="ECO:0000256" key="1">
    <source>
        <dbReference type="SAM" id="MobiDB-lite"/>
    </source>
</evidence>
<dbReference type="InterPro" id="IPR025194">
    <property type="entry name" value="RodZ-like_C"/>
</dbReference>
<organism evidence="4 5">
    <name type="scientific">Lysinibacillus antri</name>
    <dbReference type="NCBI Taxonomy" id="2498145"/>
    <lineage>
        <taxon>Bacteria</taxon>
        <taxon>Bacillati</taxon>
        <taxon>Bacillota</taxon>
        <taxon>Bacilli</taxon>
        <taxon>Bacillales</taxon>
        <taxon>Bacillaceae</taxon>
        <taxon>Lysinibacillus</taxon>
    </lineage>
</organism>
<comment type="caution">
    <text evidence="4">The sequence shown here is derived from an EMBL/GenBank/DDBJ whole genome shotgun (WGS) entry which is preliminary data.</text>
</comment>
<dbReference type="CDD" id="cd00093">
    <property type="entry name" value="HTH_XRE"/>
    <property type="match status" value="1"/>
</dbReference>
<dbReference type="Proteomes" id="UP000287910">
    <property type="component" value="Unassembled WGS sequence"/>
</dbReference>
<dbReference type="InterPro" id="IPR010982">
    <property type="entry name" value="Lambda_DNA-bd_dom_sf"/>
</dbReference>
<feature type="region of interest" description="Disordered" evidence="1">
    <location>
        <begin position="139"/>
        <end position="188"/>
    </location>
</feature>
<reference evidence="4 5" key="1">
    <citation type="submission" date="2018-12" db="EMBL/GenBank/DDBJ databases">
        <title>Lysinibacillus antri sp. nov., isolated from a cave soil.</title>
        <authorList>
            <person name="Narsing Rao M.P."/>
            <person name="Zhang H."/>
            <person name="Dong Z.-Y."/>
            <person name="Niu X.-K."/>
            <person name="Zhang K."/>
            <person name="Fang B.-Z."/>
            <person name="Kang Y.-Q."/>
            <person name="Xiao M."/>
            <person name="Li W.-J."/>
        </authorList>
    </citation>
    <scope>NUCLEOTIDE SEQUENCE [LARGE SCALE GENOMIC DNA]</scope>
    <source>
        <strain evidence="4 5">SYSU K30002</strain>
    </source>
</reference>
<evidence type="ECO:0000259" key="3">
    <source>
        <dbReference type="SMART" id="SM00530"/>
    </source>
</evidence>
<dbReference type="AlphaFoldDB" id="A0A3S0P9E4"/>
<evidence type="ECO:0000256" key="2">
    <source>
        <dbReference type="SAM" id="Phobius"/>
    </source>
</evidence>
<dbReference type="SMART" id="SM00530">
    <property type="entry name" value="HTH_XRE"/>
    <property type="match status" value="1"/>
</dbReference>
<feature type="transmembrane region" description="Helical" evidence="2">
    <location>
        <begin position="112"/>
        <end position="129"/>
    </location>
</feature>
<dbReference type="SUPFAM" id="SSF47413">
    <property type="entry name" value="lambda repressor-like DNA-binding domains"/>
    <property type="match status" value="1"/>
</dbReference>
<dbReference type="Gene3D" id="1.10.260.40">
    <property type="entry name" value="lambda repressor-like DNA-binding domains"/>
    <property type="match status" value="1"/>
</dbReference>
<dbReference type="InterPro" id="IPR001387">
    <property type="entry name" value="Cro/C1-type_HTH"/>
</dbReference>
<proteinExistence type="predicted"/>
<feature type="compositionally biased region" description="Acidic residues" evidence="1">
    <location>
        <begin position="167"/>
        <end position="188"/>
    </location>
</feature>
<feature type="compositionally biased region" description="Basic and acidic residues" evidence="1">
    <location>
        <begin position="157"/>
        <end position="166"/>
    </location>
</feature>
<keyword evidence="2" id="KW-0472">Membrane</keyword>
<dbReference type="PANTHER" id="PTHR34475">
    <property type="match status" value="1"/>
</dbReference>
<gene>
    <name evidence="4" type="ORF">EK386_05535</name>
</gene>
<evidence type="ECO:0000313" key="5">
    <source>
        <dbReference type="Proteomes" id="UP000287910"/>
    </source>
</evidence>
<dbReference type="Pfam" id="PF13413">
    <property type="entry name" value="HTH_25"/>
    <property type="match status" value="1"/>
</dbReference>
<dbReference type="InterPro" id="IPR050400">
    <property type="entry name" value="Bact_Cytoskel_RodZ"/>
</dbReference>
<keyword evidence="5" id="KW-1185">Reference proteome</keyword>
<keyword evidence="2" id="KW-0812">Transmembrane</keyword>